<proteinExistence type="predicted"/>
<gene>
    <name evidence="2" type="ORF">GCM10010411_00870</name>
</gene>
<dbReference type="EMBL" id="BAAATD010000001">
    <property type="protein sequence ID" value="GAA2573046.1"/>
    <property type="molecule type" value="Genomic_DNA"/>
</dbReference>
<organism evidence="2 3">
    <name type="scientific">Actinomadura fulvescens</name>
    <dbReference type="NCBI Taxonomy" id="46160"/>
    <lineage>
        <taxon>Bacteria</taxon>
        <taxon>Bacillati</taxon>
        <taxon>Actinomycetota</taxon>
        <taxon>Actinomycetes</taxon>
        <taxon>Streptosporangiales</taxon>
        <taxon>Thermomonosporaceae</taxon>
        <taxon>Actinomadura</taxon>
    </lineage>
</organism>
<protein>
    <submittedName>
        <fullName evidence="2">Uncharacterized protein</fullName>
    </submittedName>
</protein>
<keyword evidence="3" id="KW-1185">Reference proteome</keyword>
<sequence>MGVPGEQVRVAQQGGHARRRPVPEIRVQPSAPNEAVGGLTHSRTHESTYGLPRNLTGPEK</sequence>
<evidence type="ECO:0000313" key="3">
    <source>
        <dbReference type="Proteomes" id="UP001501509"/>
    </source>
</evidence>
<name>A0ABN3P9K9_9ACTN</name>
<feature type="region of interest" description="Disordered" evidence="1">
    <location>
        <begin position="1"/>
        <end position="60"/>
    </location>
</feature>
<evidence type="ECO:0000313" key="2">
    <source>
        <dbReference type="EMBL" id="GAA2573046.1"/>
    </source>
</evidence>
<comment type="caution">
    <text evidence="2">The sequence shown here is derived from an EMBL/GenBank/DDBJ whole genome shotgun (WGS) entry which is preliminary data.</text>
</comment>
<accession>A0ABN3P9K9</accession>
<dbReference type="Proteomes" id="UP001501509">
    <property type="component" value="Unassembled WGS sequence"/>
</dbReference>
<reference evidence="2 3" key="1">
    <citation type="journal article" date="2019" name="Int. J. Syst. Evol. Microbiol.">
        <title>The Global Catalogue of Microorganisms (GCM) 10K type strain sequencing project: providing services to taxonomists for standard genome sequencing and annotation.</title>
        <authorList>
            <consortium name="The Broad Institute Genomics Platform"/>
            <consortium name="The Broad Institute Genome Sequencing Center for Infectious Disease"/>
            <person name="Wu L."/>
            <person name="Ma J."/>
        </authorList>
    </citation>
    <scope>NUCLEOTIDE SEQUENCE [LARGE SCALE GENOMIC DNA]</scope>
    <source>
        <strain evidence="2 3">JCM 6833</strain>
    </source>
</reference>
<evidence type="ECO:0000256" key="1">
    <source>
        <dbReference type="SAM" id="MobiDB-lite"/>
    </source>
</evidence>